<dbReference type="GO" id="GO:0004672">
    <property type="term" value="F:protein kinase activity"/>
    <property type="evidence" value="ECO:0007669"/>
    <property type="project" value="InterPro"/>
</dbReference>
<feature type="region of interest" description="Disordered" evidence="2">
    <location>
        <begin position="173"/>
        <end position="198"/>
    </location>
</feature>
<proteinExistence type="predicted"/>
<dbReference type="OrthoDB" id="8960791at2759"/>
<evidence type="ECO:0000313" key="4">
    <source>
        <dbReference type="EMBL" id="KAJ3586544.1"/>
    </source>
</evidence>
<dbReference type="InterPro" id="IPR011009">
    <property type="entry name" value="Kinase-like_dom_sf"/>
</dbReference>
<evidence type="ECO:0000259" key="3">
    <source>
        <dbReference type="PROSITE" id="PS50011"/>
    </source>
</evidence>
<accession>A0A9Q0DDQ7</accession>
<feature type="binding site" evidence="1">
    <location>
        <position position="279"/>
    </location>
    <ligand>
        <name>ATP</name>
        <dbReference type="ChEBI" id="CHEBI:30616"/>
    </ligand>
</feature>
<evidence type="ECO:0000313" key="5">
    <source>
        <dbReference type="Proteomes" id="UP001148018"/>
    </source>
</evidence>
<dbReference type="Gene3D" id="3.30.200.20">
    <property type="entry name" value="Phosphorylase Kinase, domain 1"/>
    <property type="match status" value="1"/>
</dbReference>
<name>A0A9Q0DDQ7_9TELE</name>
<evidence type="ECO:0000256" key="2">
    <source>
        <dbReference type="SAM" id="MobiDB-lite"/>
    </source>
</evidence>
<evidence type="ECO:0000256" key="1">
    <source>
        <dbReference type="PROSITE-ProRule" id="PRU10141"/>
    </source>
</evidence>
<keyword evidence="5" id="KW-1185">Reference proteome</keyword>
<protein>
    <recommendedName>
        <fullName evidence="3">Protein kinase domain-containing protein</fullName>
    </recommendedName>
</protein>
<organism evidence="4 5">
    <name type="scientific">Muraenolepis orangiensis</name>
    <name type="common">Patagonian moray cod</name>
    <dbReference type="NCBI Taxonomy" id="630683"/>
    <lineage>
        <taxon>Eukaryota</taxon>
        <taxon>Metazoa</taxon>
        <taxon>Chordata</taxon>
        <taxon>Craniata</taxon>
        <taxon>Vertebrata</taxon>
        <taxon>Euteleostomi</taxon>
        <taxon>Actinopterygii</taxon>
        <taxon>Neopterygii</taxon>
        <taxon>Teleostei</taxon>
        <taxon>Neoteleostei</taxon>
        <taxon>Acanthomorphata</taxon>
        <taxon>Zeiogadaria</taxon>
        <taxon>Gadariae</taxon>
        <taxon>Gadiformes</taxon>
        <taxon>Muraenolepidoidei</taxon>
        <taxon>Muraenolepididae</taxon>
        <taxon>Muraenolepis</taxon>
    </lineage>
</organism>
<dbReference type="GO" id="GO:0005524">
    <property type="term" value="F:ATP binding"/>
    <property type="evidence" value="ECO:0007669"/>
    <property type="project" value="UniProtKB-UniRule"/>
</dbReference>
<dbReference type="PANTHER" id="PTHR24347">
    <property type="entry name" value="SERINE/THREONINE-PROTEIN KINASE"/>
    <property type="match status" value="1"/>
</dbReference>
<dbReference type="InterPro" id="IPR000719">
    <property type="entry name" value="Prot_kinase_dom"/>
</dbReference>
<dbReference type="PROSITE" id="PS00107">
    <property type="entry name" value="PROTEIN_KINASE_ATP"/>
    <property type="match status" value="1"/>
</dbReference>
<dbReference type="PROSITE" id="PS50011">
    <property type="entry name" value="PROTEIN_KINASE_DOM"/>
    <property type="match status" value="1"/>
</dbReference>
<keyword evidence="1" id="KW-0547">Nucleotide-binding</keyword>
<dbReference type="Pfam" id="PF00069">
    <property type="entry name" value="Pkinase"/>
    <property type="match status" value="1"/>
</dbReference>
<sequence length="325" mass="34996">MGSRQAQLPDTPACSDRLEAKLDRLAQKLNAHLARAEATTGGCPACLTCCKHAEKHQETDRKVETQAHLLDILDKRTLEILGLLQRMVKEVEPSKQPIGVEPNNASQVIVMPLKIASAGAHPKTSGGGKTLAPPLQIATTVKLAVPMATAATPALRHVSSCPELQVSALKSAVQTMEPGPRSKGESKPAGPGPDSGIQIRVFPAAQDMASHGSAVQTCQKVIDDMTPRPALFPHRCVSPSSAPISDDFLIHTWEVLGSGRFGKVYRCKERHSGLMLAAKVINTRTAKEKEMALNEVQVMNQLSHGNVLQLYQAMETRNQVVLILE</sequence>
<comment type="caution">
    <text evidence="4">The sequence shown here is derived from an EMBL/GenBank/DDBJ whole genome shotgun (WGS) entry which is preliminary data.</text>
</comment>
<dbReference type="InterPro" id="IPR017441">
    <property type="entry name" value="Protein_kinase_ATP_BS"/>
</dbReference>
<keyword evidence="1" id="KW-0067">ATP-binding</keyword>
<dbReference type="AlphaFoldDB" id="A0A9Q0DDQ7"/>
<dbReference type="EMBL" id="JANIIK010000117">
    <property type="protein sequence ID" value="KAJ3586544.1"/>
    <property type="molecule type" value="Genomic_DNA"/>
</dbReference>
<feature type="domain" description="Protein kinase" evidence="3">
    <location>
        <begin position="250"/>
        <end position="325"/>
    </location>
</feature>
<dbReference type="Proteomes" id="UP001148018">
    <property type="component" value="Unassembled WGS sequence"/>
</dbReference>
<dbReference type="SUPFAM" id="SSF56112">
    <property type="entry name" value="Protein kinase-like (PK-like)"/>
    <property type="match status" value="1"/>
</dbReference>
<gene>
    <name evidence="4" type="ORF">NHX12_012941</name>
</gene>
<reference evidence="4" key="1">
    <citation type="submission" date="2022-07" db="EMBL/GenBank/DDBJ databases">
        <title>Chromosome-level genome of Muraenolepis orangiensis.</title>
        <authorList>
            <person name="Kim J."/>
        </authorList>
    </citation>
    <scope>NUCLEOTIDE SEQUENCE</scope>
    <source>
        <strain evidence="4">KU_S4_2022</strain>
        <tissue evidence="4">Muscle</tissue>
    </source>
</reference>